<proteinExistence type="predicted"/>
<organism evidence="1 2">
    <name type="scientific">Stegodyphus mimosarum</name>
    <name type="common">African social velvet spider</name>
    <dbReference type="NCBI Taxonomy" id="407821"/>
    <lineage>
        <taxon>Eukaryota</taxon>
        <taxon>Metazoa</taxon>
        <taxon>Ecdysozoa</taxon>
        <taxon>Arthropoda</taxon>
        <taxon>Chelicerata</taxon>
        <taxon>Arachnida</taxon>
        <taxon>Araneae</taxon>
        <taxon>Araneomorphae</taxon>
        <taxon>Entelegynae</taxon>
        <taxon>Eresoidea</taxon>
        <taxon>Eresidae</taxon>
        <taxon>Stegodyphus</taxon>
    </lineage>
</organism>
<dbReference type="Proteomes" id="UP000054359">
    <property type="component" value="Unassembled WGS sequence"/>
</dbReference>
<name>A0A087TW28_STEMI</name>
<feature type="non-terminal residue" evidence="1">
    <location>
        <position position="44"/>
    </location>
</feature>
<accession>A0A087TW28</accession>
<protein>
    <submittedName>
        <fullName evidence="1">Uncharacterized protein</fullName>
    </submittedName>
</protein>
<evidence type="ECO:0000313" key="1">
    <source>
        <dbReference type="EMBL" id="KFM69317.1"/>
    </source>
</evidence>
<dbReference type="EMBL" id="KK117015">
    <property type="protein sequence ID" value="KFM69317.1"/>
    <property type="molecule type" value="Genomic_DNA"/>
</dbReference>
<sequence>MIIPKTSNSNFGENIFHTIKWRRKMIEAITVPISFTAQQHKYFI</sequence>
<gene>
    <name evidence="1" type="ORF">X975_26686</name>
</gene>
<reference evidence="1 2" key="1">
    <citation type="submission" date="2013-11" db="EMBL/GenBank/DDBJ databases">
        <title>Genome sequencing of Stegodyphus mimosarum.</title>
        <authorList>
            <person name="Bechsgaard J."/>
        </authorList>
    </citation>
    <scope>NUCLEOTIDE SEQUENCE [LARGE SCALE GENOMIC DNA]</scope>
</reference>
<keyword evidence="2" id="KW-1185">Reference proteome</keyword>
<dbReference type="AlphaFoldDB" id="A0A087TW28"/>
<evidence type="ECO:0000313" key="2">
    <source>
        <dbReference type="Proteomes" id="UP000054359"/>
    </source>
</evidence>